<feature type="domain" description="Glycoside hydrolase 123 catalytic" evidence="1">
    <location>
        <begin position="223"/>
        <end position="534"/>
    </location>
</feature>
<sequence>MELKNTMLAFLALAFFGCQEQKYVPVTTFQEAEDPVAISTEAENLWNQTGKQLNGAWGSIDWRYSRSEVPQVLADKPCALVAWRGEKASAQLLLWAAEGANGVTCHIDDFKADNASLPSTIAQARFVRYTLADINSPEFKKGGPSVLMPDMLDSLSRFDMAPRTTHPVWITIQVPQDAVAGVYTSTVTVKSQDKGKISFPIQLKVIDHLLPTPDQWSYHLDLWQHPSAVARAEGLQMWSDEHFEALRQTMIPLAKAGQKVITATLNKDPWNHQCYDAYEDMIKWTRHKDGSWSYDYQVFDRWVEMMLSIGINRMINCYSMVPWNCELDYFDEAENKKVTVVATPGKPEFAQMWEPFLADFKKHLDEKGWLDITNIAMDERSPEQMDAAVKVLEKCAPEMGFAIADNHKSYKKYNRMRDVCVSQGQKVDHDDIVARRANGFNTTFYVCCGPFYPNTFTFSHPYEAELLGWYGLACDYDGMLRWAYNSWPENPQYDSRFGNWSSGDTYLVYPYLRSSIRFERLIDGIEAAEKVRILRKEGANLEELDKVLEEIRTKDINNSQLPWQEVVEKANTLLNSL</sequence>
<dbReference type="RefSeq" id="WP_243325165.1">
    <property type="nucleotide sequence ID" value="NZ_JAKZMM010000022.1"/>
</dbReference>
<dbReference type="Pfam" id="PF22680">
    <property type="entry name" value="Glyco_hydro_123_N_2"/>
    <property type="match status" value="1"/>
</dbReference>
<comment type="caution">
    <text evidence="3">The sequence shown here is derived from an EMBL/GenBank/DDBJ whole genome shotgun (WGS) entry which is preliminary data.</text>
</comment>
<dbReference type="Proteomes" id="UP001165444">
    <property type="component" value="Unassembled WGS sequence"/>
</dbReference>
<dbReference type="EMBL" id="JAKZMM010000022">
    <property type="protein sequence ID" value="MCJ2380883.1"/>
    <property type="molecule type" value="Genomic_DNA"/>
</dbReference>
<proteinExistence type="predicted"/>
<keyword evidence="4" id="KW-1185">Reference proteome</keyword>
<accession>A0ABT0C201</accession>
<organism evidence="3 4">
    <name type="scientific">Parabacteroides faecalis</name>
    <dbReference type="NCBI Taxonomy" id="2924040"/>
    <lineage>
        <taxon>Bacteria</taxon>
        <taxon>Pseudomonadati</taxon>
        <taxon>Bacteroidota</taxon>
        <taxon>Bacteroidia</taxon>
        <taxon>Bacteroidales</taxon>
        <taxon>Tannerellaceae</taxon>
        <taxon>Parabacteroides</taxon>
    </lineage>
</organism>
<dbReference type="InterPro" id="IPR053850">
    <property type="entry name" value="Glyco_hydro_123_N_2"/>
</dbReference>
<evidence type="ECO:0000259" key="1">
    <source>
        <dbReference type="Pfam" id="PF13320"/>
    </source>
</evidence>
<name>A0ABT0C201_9BACT</name>
<dbReference type="PROSITE" id="PS51257">
    <property type="entry name" value="PROKAR_LIPOPROTEIN"/>
    <property type="match status" value="1"/>
</dbReference>
<feature type="domain" description="Glycoside hydrolase 123 N-terminal" evidence="2">
    <location>
        <begin position="57"/>
        <end position="190"/>
    </location>
</feature>
<evidence type="ECO:0000259" key="2">
    <source>
        <dbReference type="Pfam" id="PF22680"/>
    </source>
</evidence>
<protein>
    <submittedName>
        <fullName evidence="3">DUF6067 family protein</fullName>
    </submittedName>
</protein>
<gene>
    <name evidence="3" type="ORF">MUN53_09710</name>
</gene>
<dbReference type="Pfam" id="PF13320">
    <property type="entry name" value="GH123_cat"/>
    <property type="match status" value="1"/>
</dbReference>
<dbReference type="InterPro" id="IPR025150">
    <property type="entry name" value="GH123_cat"/>
</dbReference>
<evidence type="ECO:0000313" key="3">
    <source>
        <dbReference type="EMBL" id="MCJ2380883.1"/>
    </source>
</evidence>
<reference evidence="3 4" key="1">
    <citation type="submission" date="2022-03" db="EMBL/GenBank/DDBJ databases">
        <title>Parabacteroides sp. nov. isolated from swine feces.</title>
        <authorList>
            <person name="Bak J.E."/>
        </authorList>
    </citation>
    <scope>NUCLEOTIDE SEQUENCE [LARGE SCALE GENOMIC DNA]</scope>
    <source>
        <strain evidence="3 4">AGMB00274</strain>
    </source>
</reference>
<evidence type="ECO:0000313" key="4">
    <source>
        <dbReference type="Proteomes" id="UP001165444"/>
    </source>
</evidence>